<name>A0A9P6ETS5_9AGAR</name>
<evidence type="ECO:0000313" key="2">
    <source>
        <dbReference type="Proteomes" id="UP000807306"/>
    </source>
</evidence>
<evidence type="ECO:0000313" key="1">
    <source>
        <dbReference type="EMBL" id="KAF9534775.1"/>
    </source>
</evidence>
<organism evidence="1 2">
    <name type="scientific">Crepidotus variabilis</name>
    <dbReference type="NCBI Taxonomy" id="179855"/>
    <lineage>
        <taxon>Eukaryota</taxon>
        <taxon>Fungi</taxon>
        <taxon>Dikarya</taxon>
        <taxon>Basidiomycota</taxon>
        <taxon>Agaricomycotina</taxon>
        <taxon>Agaricomycetes</taxon>
        <taxon>Agaricomycetidae</taxon>
        <taxon>Agaricales</taxon>
        <taxon>Agaricineae</taxon>
        <taxon>Crepidotaceae</taxon>
        <taxon>Crepidotus</taxon>
    </lineage>
</organism>
<accession>A0A9P6ETS5</accession>
<keyword evidence="2" id="KW-1185">Reference proteome</keyword>
<dbReference type="AlphaFoldDB" id="A0A9P6ETS5"/>
<dbReference type="EMBL" id="MU157825">
    <property type="protein sequence ID" value="KAF9534775.1"/>
    <property type="molecule type" value="Genomic_DNA"/>
</dbReference>
<comment type="caution">
    <text evidence="1">The sequence shown here is derived from an EMBL/GenBank/DDBJ whole genome shotgun (WGS) entry which is preliminary data.</text>
</comment>
<sequence>MLAPRPAIPLELIEVVIECLANEENLDAVQECCVANKQLVHACRKHLFAKIKVLQEPSGLAKKLSQWPDFVTPHPICRFQRLLERNSSISSYVRELEISSMEEYDFRDNLVALQYLTTVQVFTFGFSDGNRMTAEWLWATLPAEVENSLVKFVQQNPLVSVSLFGIRGLPTAFLRVFPYLESLTFLNVKLFMSSESATSPTAPVKQRKLYLQENLSSLAVQLNLQPVLDLRDLTDLSLNIGFRDNPQPALSLISLPQWLKTLSLVADASWPDFTCRDNVLTRLGPTCLTTLKKIKLEFEVSSTHHFPPYGGLIDELQAISGLNVLEEIYISTRVNFDSEYDMDPELWNQLDTVLCSGFPNFRTLSINLSVGVFAPQEVTQGTQEKLDKCFAEILQWSKKNLNFTASVEATDEGVVADLLELAYDYMTYEIDNCWPRAPFKKIGMAIDRDISR</sequence>
<dbReference type="OrthoDB" id="2745898at2759"/>
<protein>
    <submittedName>
        <fullName evidence="1">Uncharacterized protein</fullName>
    </submittedName>
</protein>
<proteinExistence type="predicted"/>
<gene>
    <name evidence="1" type="ORF">CPB83DRAFT_923985</name>
</gene>
<dbReference type="Proteomes" id="UP000807306">
    <property type="component" value="Unassembled WGS sequence"/>
</dbReference>
<reference evidence="1" key="1">
    <citation type="submission" date="2020-11" db="EMBL/GenBank/DDBJ databases">
        <authorList>
            <consortium name="DOE Joint Genome Institute"/>
            <person name="Ahrendt S."/>
            <person name="Riley R."/>
            <person name="Andreopoulos W."/>
            <person name="Labutti K."/>
            <person name="Pangilinan J."/>
            <person name="Ruiz-Duenas F.J."/>
            <person name="Barrasa J.M."/>
            <person name="Sanchez-Garcia M."/>
            <person name="Camarero S."/>
            <person name="Miyauchi S."/>
            <person name="Serrano A."/>
            <person name="Linde D."/>
            <person name="Babiker R."/>
            <person name="Drula E."/>
            <person name="Ayuso-Fernandez I."/>
            <person name="Pacheco R."/>
            <person name="Padilla G."/>
            <person name="Ferreira P."/>
            <person name="Barriuso J."/>
            <person name="Kellner H."/>
            <person name="Castanera R."/>
            <person name="Alfaro M."/>
            <person name="Ramirez L."/>
            <person name="Pisabarro A.G."/>
            <person name="Kuo A."/>
            <person name="Tritt A."/>
            <person name="Lipzen A."/>
            <person name="He G."/>
            <person name="Yan M."/>
            <person name="Ng V."/>
            <person name="Cullen D."/>
            <person name="Martin F."/>
            <person name="Rosso M.-N."/>
            <person name="Henrissat B."/>
            <person name="Hibbett D."/>
            <person name="Martinez A.T."/>
            <person name="Grigoriev I.V."/>
        </authorList>
    </citation>
    <scope>NUCLEOTIDE SEQUENCE</scope>
    <source>
        <strain evidence="1">CBS 506.95</strain>
    </source>
</reference>